<keyword evidence="2" id="KW-1185">Reference proteome</keyword>
<dbReference type="EMBL" id="VSRR010019769">
    <property type="protein sequence ID" value="MPC62516.1"/>
    <property type="molecule type" value="Genomic_DNA"/>
</dbReference>
<evidence type="ECO:0000313" key="1">
    <source>
        <dbReference type="EMBL" id="MPC62516.1"/>
    </source>
</evidence>
<dbReference type="AlphaFoldDB" id="A0A5B7GY63"/>
<reference evidence="1 2" key="1">
    <citation type="submission" date="2019-05" db="EMBL/GenBank/DDBJ databases">
        <title>Another draft genome of Portunus trituberculatus and its Hox gene families provides insights of decapod evolution.</title>
        <authorList>
            <person name="Jeong J.-H."/>
            <person name="Song I."/>
            <person name="Kim S."/>
            <person name="Choi T."/>
            <person name="Kim D."/>
            <person name="Ryu S."/>
            <person name="Kim W."/>
        </authorList>
    </citation>
    <scope>NUCLEOTIDE SEQUENCE [LARGE SCALE GENOMIC DNA]</scope>
    <source>
        <tissue evidence="1">Muscle</tissue>
    </source>
</reference>
<organism evidence="1 2">
    <name type="scientific">Portunus trituberculatus</name>
    <name type="common">Swimming crab</name>
    <name type="synonym">Neptunus trituberculatus</name>
    <dbReference type="NCBI Taxonomy" id="210409"/>
    <lineage>
        <taxon>Eukaryota</taxon>
        <taxon>Metazoa</taxon>
        <taxon>Ecdysozoa</taxon>
        <taxon>Arthropoda</taxon>
        <taxon>Crustacea</taxon>
        <taxon>Multicrustacea</taxon>
        <taxon>Malacostraca</taxon>
        <taxon>Eumalacostraca</taxon>
        <taxon>Eucarida</taxon>
        <taxon>Decapoda</taxon>
        <taxon>Pleocyemata</taxon>
        <taxon>Brachyura</taxon>
        <taxon>Eubrachyura</taxon>
        <taxon>Portunoidea</taxon>
        <taxon>Portunidae</taxon>
        <taxon>Portuninae</taxon>
        <taxon>Portunus</taxon>
    </lineage>
</organism>
<gene>
    <name evidence="1" type="ORF">E2C01_056601</name>
</gene>
<dbReference type="Proteomes" id="UP000324222">
    <property type="component" value="Unassembled WGS sequence"/>
</dbReference>
<accession>A0A5B7GY63</accession>
<proteinExistence type="predicted"/>
<protein>
    <submittedName>
        <fullName evidence="1">Uncharacterized protein</fullName>
    </submittedName>
</protein>
<sequence>MLHCRTNPPSLTPSHHNLIFTQHRSSCQASLCPPSPCSTTLILPLASSPSLAITCFTLRQMENKLQSDKVEHVAGMKKTTMSQREALDLSVMQPLLFCAELSHVKKNKCDWNIKQPGHRVVRGPLVVVQASEKVGQVFSSKTVPIREESV</sequence>
<comment type="caution">
    <text evidence="1">The sequence shown here is derived from an EMBL/GenBank/DDBJ whole genome shotgun (WGS) entry which is preliminary data.</text>
</comment>
<name>A0A5B7GY63_PORTR</name>
<evidence type="ECO:0000313" key="2">
    <source>
        <dbReference type="Proteomes" id="UP000324222"/>
    </source>
</evidence>